<dbReference type="CDD" id="cd06260">
    <property type="entry name" value="DUF820-like"/>
    <property type="match status" value="1"/>
</dbReference>
<dbReference type="EMBL" id="CP098611">
    <property type="protein sequence ID" value="USR91263.1"/>
    <property type="molecule type" value="Genomic_DNA"/>
</dbReference>
<dbReference type="PANTHER" id="PTHR47152">
    <property type="entry name" value="SLR2084 PROTEIN-RELATED"/>
    <property type="match status" value="1"/>
</dbReference>
<keyword evidence="2" id="KW-0378">Hydrolase</keyword>
<dbReference type="Gene3D" id="3.90.1570.10">
    <property type="entry name" value="tt1808, chain A"/>
    <property type="match status" value="1"/>
</dbReference>
<gene>
    <name evidence="2" type="ORF">NEA10_00535</name>
</gene>
<name>A0ABY5AT05_9CYAN</name>
<proteinExistence type="predicted"/>
<dbReference type="GO" id="GO:0004519">
    <property type="term" value="F:endonuclease activity"/>
    <property type="evidence" value="ECO:0007669"/>
    <property type="project" value="UniProtKB-KW"/>
</dbReference>
<evidence type="ECO:0000313" key="3">
    <source>
        <dbReference type="Proteomes" id="UP001056708"/>
    </source>
</evidence>
<keyword evidence="2" id="KW-0540">Nuclease</keyword>
<dbReference type="Pfam" id="PF05685">
    <property type="entry name" value="Uma2"/>
    <property type="match status" value="1"/>
</dbReference>
<evidence type="ECO:0000313" key="2">
    <source>
        <dbReference type="EMBL" id="USR91263.1"/>
    </source>
</evidence>
<dbReference type="Proteomes" id="UP001056708">
    <property type="component" value="Chromosome"/>
</dbReference>
<dbReference type="RefSeq" id="WP_252663293.1">
    <property type="nucleotide sequence ID" value="NZ_CP098611.1"/>
</dbReference>
<keyword evidence="3" id="KW-1185">Reference proteome</keyword>
<organism evidence="2 3">
    <name type="scientific">Phormidium yuhuli AB48</name>
    <dbReference type="NCBI Taxonomy" id="2940671"/>
    <lineage>
        <taxon>Bacteria</taxon>
        <taxon>Bacillati</taxon>
        <taxon>Cyanobacteriota</taxon>
        <taxon>Cyanophyceae</taxon>
        <taxon>Oscillatoriophycideae</taxon>
        <taxon>Oscillatoriales</taxon>
        <taxon>Oscillatoriaceae</taxon>
        <taxon>Phormidium</taxon>
        <taxon>Phormidium yuhuli</taxon>
    </lineage>
</organism>
<keyword evidence="2" id="KW-0255">Endonuclease</keyword>
<sequence length="214" mass="23523">MLGVTSLRQIRLVPDSAMVMAAPTWAAYEHLLLDLGDNRPSRIAYVGGELEVRMPGVLHELLSRVLAAIVATLADELGLEFNDFGSVRLENPTSQSAVEPDGCFYLENAQQGQGFAVDVSAIAPDLVIEVDIASRSQRRLPIYAPLGVPEIWLYRQERLEILRQVGGGYEPQGHSVAFPGVTVVQLNQWLALRQTGTDLTVIRAVRQFCREVGD</sequence>
<accession>A0ABY5AT05</accession>
<evidence type="ECO:0000259" key="1">
    <source>
        <dbReference type="Pfam" id="PF05685"/>
    </source>
</evidence>
<dbReference type="SUPFAM" id="SSF52980">
    <property type="entry name" value="Restriction endonuclease-like"/>
    <property type="match status" value="1"/>
</dbReference>
<protein>
    <submittedName>
        <fullName evidence="2">Uma2 family endonuclease</fullName>
    </submittedName>
</protein>
<dbReference type="InterPro" id="IPR012296">
    <property type="entry name" value="Nuclease_put_TT1808"/>
</dbReference>
<dbReference type="InterPro" id="IPR011335">
    <property type="entry name" value="Restrct_endonuc-II-like"/>
</dbReference>
<reference evidence="2" key="1">
    <citation type="submission" date="2022-06" db="EMBL/GenBank/DDBJ databases">
        <title>Genome sequence of Phormidium yuhuli AB48 isolated from an industrial photobioreactor environment.</title>
        <authorList>
            <person name="Qiu Y."/>
            <person name="Noonan A.J.C."/>
            <person name="Dofher K."/>
            <person name="Koch M."/>
            <person name="Kieft B."/>
            <person name="Lin X."/>
            <person name="Ziels R.M."/>
            <person name="Hallam S.J."/>
        </authorList>
    </citation>
    <scope>NUCLEOTIDE SEQUENCE</scope>
    <source>
        <strain evidence="2">AB48</strain>
    </source>
</reference>
<dbReference type="InterPro" id="IPR008538">
    <property type="entry name" value="Uma2"/>
</dbReference>
<feature type="domain" description="Putative restriction endonuclease" evidence="1">
    <location>
        <begin position="26"/>
        <end position="174"/>
    </location>
</feature>